<dbReference type="SUPFAM" id="SSF46458">
    <property type="entry name" value="Globin-like"/>
    <property type="match status" value="1"/>
</dbReference>
<evidence type="ECO:0000259" key="15">
    <source>
        <dbReference type="PROSITE" id="PS01033"/>
    </source>
</evidence>
<dbReference type="InterPro" id="IPR001433">
    <property type="entry name" value="OxRdtase_FAD/NAD-bd"/>
</dbReference>
<keyword evidence="8" id="KW-0521">NADP</keyword>
<dbReference type="Pfam" id="PF00042">
    <property type="entry name" value="Globin"/>
    <property type="match status" value="1"/>
</dbReference>
<dbReference type="GO" id="GO:0019825">
    <property type="term" value="F:oxygen binding"/>
    <property type="evidence" value="ECO:0007669"/>
    <property type="project" value="InterPro"/>
</dbReference>
<keyword evidence="14" id="KW-0813">Transport</keyword>
<dbReference type="InterPro" id="IPR039261">
    <property type="entry name" value="FNR_nucleotide-bd"/>
</dbReference>
<dbReference type="SUPFAM" id="SSF63380">
    <property type="entry name" value="Riboflavin synthase domain-like"/>
    <property type="match status" value="1"/>
</dbReference>
<dbReference type="CDD" id="cd06184">
    <property type="entry name" value="flavohem_like_fad_nad_binding"/>
    <property type="match status" value="1"/>
</dbReference>
<dbReference type="OrthoDB" id="9801223at2"/>
<feature type="domain" description="Globin" evidence="15">
    <location>
        <begin position="1"/>
        <end position="141"/>
    </location>
</feature>
<sequence>MLSDTSRPIVEATLPVVGANIGEIAKRFYAHMFEERPDLLDGLFNRGNQADGRQQQALAGSVAAFAGLLVNSPGELPEHLMSRISHKHVSLGLRPDHYQIVHDHLMWAIGDVLGDAVTPEIASAWDEVYWLMANMLRNQERTMYAAADLSPETVWDTWRVTEKIRETEDVVTFVVESTNDRSGKRSLPGQYVTLKALMPDGVHQPRQYSLTQADDGQHRRFSVKRLHGSPTPDGEVSNLLHSSTDVGDEVVLSAPFGDVVLAPGTRPIVFATAGIGITPMAGMLSHLARSSSTRMVALLHADESSDTFALQSQVRADLARLPGATLTTWFMEPSQPPSPDTAQNAGSGRQFTGFMDLSLLELPADAEYYLCGPLAFMQMVRSALILRGVTARDIRYEVFGPDLWLAEFQSADPVLAAL</sequence>
<dbReference type="InterPro" id="IPR008333">
    <property type="entry name" value="Cbr1-like_FAD-bd_dom"/>
</dbReference>
<dbReference type="Pfam" id="PF00175">
    <property type="entry name" value="NAD_binding_1"/>
    <property type="match status" value="1"/>
</dbReference>
<evidence type="ECO:0000259" key="16">
    <source>
        <dbReference type="PROSITE" id="PS51384"/>
    </source>
</evidence>
<evidence type="ECO:0000256" key="14">
    <source>
        <dbReference type="RuleBase" id="RU000356"/>
    </source>
</evidence>
<dbReference type="GO" id="GO:0020037">
    <property type="term" value="F:heme binding"/>
    <property type="evidence" value="ECO:0007669"/>
    <property type="project" value="InterPro"/>
</dbReference>
<evidence type="ECO:0000256" key="9">
    <source>
        <dbReference type="ARBA" id="ARBA00023004"/>
    </source>
</evidence>
<dbReference type="Pfam" id="PF00970">
    <property type="entry name" value="FAD_binding_6"/>
    <property type="match status" value="1"/>
</dbReference>
<dbReference type="GO" id="GO:0008941">
    <property type="term" value="F:nitric oxide dioxygenase NAD(P)H activity"/>
    <property type="evidence" value="ECO:0007669"/>
    <property type="project" value="UniProtKB-EC"/>
</dbReference>
<dbReference type="PANTHER" id="PTHR43396:SF3">
    <property type="entry name" value="FLAVOHEMOPROTEIN"/>
    <property type="match status" value="1"/>
</dbReference>
<dbReference type="GO" id="GO:0071500">
    <property type="term" value="P:cellular response to nitrosative stress"/>
    <property type="evidence" value="ECO:0007669"/>
    <property type="project" value="TreeGrafter"/>
</dbReference>
<dbReference type="InterPro" id="IPR017938">
    <property type="entry name" value="Riboflavin_synthase-like_b-brl"/>
</dbReference>
<dbReference type="GO" id="GO:0046210">
    <property type="term" value="P:nitric oxide catabolic process"/>
    <property type="evidence" value="ECO:0007669"/>
    <property type="project" value="TreeGrafter"/>
</dbReference>
<comment type="catalytic activity">
    <reaction evidence="12">
        <text>2 nitric oxide + NADH + 2 O2 = 2 nitrate + NAD(+) + H(+)</text>
        <dbReference type="Rhea" id="RHEA:19469"/>
        <dbReference type="ChEBI" id="CHEBI:15378"/>
        <dbReference type="ChEBI" id="CHEBI:15379"/>
        <dbReference type="ChEBI" id="CHEBI:16480"/>
        <dbReference type="ChEBI" id="CHEBI:17632"/>
        <dbReference type="ChEBI" id="CHEBI:57540"/>
        <dbReference type="ChEBI" id="CHEBI:57945"/>
        <dbReference type="EC" id="1.14.12.17"/>
    </reaction>
</comment>
<dbReference type="SUPFAM" id="SSF52343">
    <property type="entry name" value="Ferredoxin reductase-like, C-terminal NADP-linked domain"/>
    <property type="match status" value="1"/>
</dbReference>
<dbReference type="InterPro" id="IPR009050">
    <property type="entry name" value="Globin-like_sf"/>
</dbReference>
<dbReference type="Gene3D" id="2.40.30.10">
    <property type="entry name" value="Translation factors"/>
    <property type="match status" value="1"/>
</dbReference>
<reference evidence="17 18" key="1">
    <citation type="submission" date="2018-09" db="EMBL/GenBank/DDBJ databases">
        <title>Novel species of Arthrobacter.</title>
        <authorList>
            <person name="Liu Q."/>
            <person name="Xin Y.-H."/>
        </authorList>
    </citation>
    <scope>NUCLEOTIDE SEQUENCE [LARGE SCALE GENOMIC DNA]</scope>
    <source>
        <strain evidence="17 18">Hz2</strain>
    </source>
</reference>
<comment type="caution">
    <text evidence="17">The sequence shown here is derived from an EMBL/GenBank/DDBJ whole genome shotgun (WGS) entry which is preliminary data.</text>
</comment>
<accession>A0A3A5M9U2</accession>
<evidence type="ECO:0000313" key="17">
    <source>
        <dbReference type="EMBL" id="RJT75769.1"/>
    </source>
</evidence>
<evidence type="ECO:0000256" key="13">
    <source>
        <dbReference type="ARBA" id="ARBA00049433"/>
    </source>
</evidence>
<keyword evidence="18" id="KW-1185">Reference proteome</keyword>
<evidence type="ECO:0000256" key="3">
    <source>
        <dbReference type="ARBA" id="ARBA00012229"/>
    </source>
</evidence>
<dbReference type="EMBL" id="QZVT01000014">
    <property type="protein sequence ID" value="RJT75769.1"/>
    <property type="molecule type" value="Genomic_DNA"/>
</dbReference>
<evidence type="ECO:0000256" key="11">
    <source>
        <dbReference type="ARBA" id="ARBA00023027"/>
    </source>
</evidence>
<dbReference type="RefSeq" id="WP_120150434.1">
    <property type="nucleotide sequence ID" value="NZ_QZVT01000014.1"/>
</dbReference>
<proteinExistence type="inferred from homology"/>
<comment type="catalytic activity">
    <reaction evidence="13">
        <text>2 nitric oxide + NADPH + 2 O2 = 2 nitrate + NADP(+) + H(+)</text>
        <dbReference type="Rhea" id="RHEA:19465"/>
        <dbReference type="ChEBI" id="CHEBI:15378"/>
        <dbReference type="ChEBI" id="CHEBI:15379"/>
        <dbReference type="ChEBI" id="CHEBI:16480"/>
        <dbReference type="ChEBI" id="CHEBI:17632"/>
        <dbReference type="ChEBI" id="CHEBI:57783"/>
        <dbReference type="ChEBI" id="CHEBI:58349"/>
        <dbReference type="EC" id="1.14.12.17"/>
    </reaction>
</comment>
<keyword evidence="4 14" id="KW-0349">Heme</keyword>
<keyword evidence="7" id="KW-0479">Metal-binding</keyword>
<evidence type="ECO:0000256" key="6">
    <source>
        <dbReference type="ARBA" id="ARBA00022714"/>
    </source>
</evidence>
<dbReference type="GO" id="GO:0071949">
    <property type="term" value="F:FAD binding"/>
    <property type="evidence" value="ECO:0007669"/>
    <property type="project" value="TreeGrafter"/>
</dbReference>
<keyword evidence="10" id="KW-0411">Iron-sulfur</keyword>
<feature type="domain" description="FAD-binding FR-type" evidence="16">
    <location>
        <begin position="153"/>
        <end position="262"/>
    </location>
</feature>
<comment type="cofactor">
    <cofactor evidence="1">
        <name>heme b</name>
        <dbReference type="ChEBI" id="CHEBI:60344"/>
    </cofactor>
</comment>
<protein>
    <recommendedName>
        <fullName evidence="3">nitric oxide dioxygenase</fullName>
        <ecNumber evidence="3">1.14.12.17</ecNumber>
    </recommendedName>
</protein>
<evidence type="ECO:0000256" key="8">
    <source>
        <dbReference type="ARBA" id="ARBA00022857"/>
    </source>
</evidence>
<dbReference type="EC" id="1.14.12.17" evidence="3"/>
<keyword evidence="6" id="KW-0001">2Fe-2S</keyword>
<evidence type="ECO:0000256" key="4">
    <source>
        <dbReference type="ARBA" id="ARBA00022617"/>
    </source>
</evidence>
<dbReference type="Gene3D" id="1.10.490.10">
    <property type="entry name" value="Globins"/>
    <property type="match status" value="1"/>
</dbReference>
<name>A0A3A5M9U2_9MICC</name>
<dbReference type="PROSITE" id="PS51384">
    <property type="entry name" value="FAD_FR"/>
    <property type="match status" value="1"/>
</dbReference>
<dbReference type="CDD" id="cd14782">
    <property type="entry name" value="FHb-globin_2"/>
    <property type="match status" value="1"/>
</dbReference>
<comment type="similarity">
    <text evidence="14">Belongs to the globin family.</text>
</comment>
<gene>
    <name evidence="17" type="ORF">D6T63_17435</name>
</gene>
<dbReference type="AlphaFoldDB" id="A0A3A5M9U2"/>
<evidence type="ECO:0000313" key="18">
    <source>
        <dbReference type="Proteomes" id="UP000272560"/>
    </source>
</evidence>
<dbReference type="PROSITE" id="PS01033">
    <property type="entry name" value="GLOBIN"/>
    <property type="match status" value="1"/>
</dbReference>
<dbReference type="PANTHER" id="PTHR43396">
    <property type="entry name" value="FLAVOHEMOPROTEIN"/>
    <property type="match status" value="1"/>
</dbReference>
<keyword evidence="5 14" id="KW-0561">Oxygen transport</keyword>
<evidence type="ECO:0000256" key="10">
    <source>
        <dbReference type="ARBA" id="ARBA00023014"/>
    </source>
</evidence>
<dbReference type="InterPro" id="IPR000971">
    <property type="entry name" value="Globin"/>
</dbReference>
<dbReference type="GO" id="GO:0046872">
    <property type="term" value="F:metal ion binding"/>
    <property type="evidence" value="ECO:0007669"/>
    <property type="project" value="UniProtKB-KW"/>
</dbReference>
<dbReference type="InterPro" id="IPR017927">
    <property type="entry name" value="FAD-bd_FR_type"/>
</dbReference>
<keyword evidence="11" id="KW-0520">NAD</keyword>
<evidence type="ECO:0000256" key="7">
    <source>
        <dbReference type="ARBA" id="ARBA00022723"/>
    </source>
</evidence>
<dbReference type="GO" id="GO:0005344">
    <property type="term" value="F:oxygen carrier activity"/>
    <property type="evidence" value="ECO:0007669"/>
    <property type="project" value="UniProtKB-KW"/>
</dbReference>
<dbReference type="GO" id="GO:0051537">
    <property type="term" value="F:2 iron, 2 sulfur cluster binding"/>
    <property type="evidence" value="ECO:0007669"/>
    <property type="project" value="UniProtKB-KW"/>
</dbReference>
<comment type="similarity">
    <text evidence="2">In the C-terminal section; belongs to the flavoprotein pyridine nucleotide cytochrome reductase family.</text>
</comment>
<dbReference type="Gene3D" id="3.40.50.80">
    <property type="entry name" value="Nucleotide-binding domain of ferredoxin-NADP reductase (FNR) module"/>
    <property type="match status" value="1"/>
</dbReference>
<evidence type="ECO:0000256" key="2">
    <source>
        <dbReference type="ARBA" id="ARBA00006401"/>
    </source>
</evidence>
<organism evidence="17 18">
    <name type="scientific">Arthrobacter cheniae</name>
    <dbReference type="NCBI Taxonomy" id="1258888"/>
    <lineage>
        <taxon>Bacteria</taxon>
        <taxon>Bacillati</taxon>
        <taxon>Actinomycetota</taxon>
        <taxon>Actinomycetes</taxon>
        <taxon>Micrococcales</taxon>
        <taxon>Micrococcaceae</taxon>
        <taxon>Arthrobacter</taxon>
    </lineage>
</organism>
<evidence type="ECO:0000256" key="5">
    <source>
        <dbReference type="ARBA" id="ARBA00022621"/>
    </source>
</evidence>
<dbReference type="InterPro" id="IPR012292">
    <property type="entry name" value="Globin/Proto"/>
</dbReference>
<evidence type="ECO:0000256" key="1">
    <source>
        <dbReference type="ARBA" id="ARBA00001970"/>
    </source>
</evidence>
<dbReference type="Proteomes" id="UP000272560">
    <property type="component" value="Unassembled WGS sequence"/>
</dbReference>
<keyword evidence="9" id="KW-0408">Iron</keyword>
<evidence type="ECO:0000256" key="12">
    <source>
        <dbReference type="ARBA" id="ARBA00048649"/>
    </source>
</evidence>